<accession>A0ABY5TP47</accession>
<evidence type="ECO:0000313" key="1">
    <source>
        <dbReference type="EMBL" id="UVW34866.1"/>
    </source>
</evidence>
<protein>
    <submittedName>
        <fullName evidence="1">Uncharacterized protein</fullName>
    </submittedName>
</protein>
<name>A0ABY5TP47_9GAMM</name>
<evidence type="ECO:0000313" key="2">
    <source>
        <dbReference type="Proteomes" id="UP001059934"/>
    </source>
</evidence>
<dbReference type="EMBL" id="CP103416">
    <property type="protein sequence ID" value="UVW34866.1"/>
    <property type="molecule type" value="Genomic_DNA"/>
</dbReference>
<reference evidence="1" key="1">
    <citation type="submission" date="2022-08" db="EMBL/GenBank/DDBJ databases">
        <title>Catabolic pathway analysis in culturable SAR92 clade bacteria reveals their overlooked roles in DMSP degradation in coastal seas.</title>
        <authorList>
            <person name="He X."/>
            <person name="Zhang X."/>
            <person name="Zhang Y."/>
        </authorList>
    </citation>
    <scope>NUCLEOTIDE SEQUENCE</scope>
    <source>
        <strain evidence="1">H455</strain>
    </source>
</reference>
<organism evidence="1 2">
    <name type="scientific">SAR92 clade bacterium H455</name>
    <dbReference type="NCBI Taxonomy" id="2974818"/>
    <lineage>
        <taxon>Bacteria</taxon>
        <taxon>Pseudomonadati</taxon>
        <taxon>Pseudomonadota</taxon>
        <taxon>Gammaproteobacteria</taxon>
        <taxon>Cellvibrionales</taxon>
        <taxon>Porticoccaceae</taxon>
        <taxon>SAR92 clade</taxon>
    </lineage>
</organism>
<gene>
    <name evidence="1" type="ORF">NYF23_12750</name>
</gene>
<proteinExistence type="predicted"/>
<sequence length="222" mass="25198">MFRSRVENITALSASSQDYALCTTLHSNLVAAALDSVHADKHLVVLDVGMAMAATVNFFSQFKSKLFFFDLYSEAFVTEISEDISHQELVSLFRQALNIPDNCIIDICLFWDFFNYLDGTLIKAFIEALQPYVAEHTRGFGLGSLNSRCQLPNSCYGLMANDTLTQCPRSDEQRPVYPHSQRDLKGYLDYFEINKSRLMSDGRVEYLITRCNGSQLVKKPIF</sequence>
<dbReference type="Proteomes" id="UP001059934">
    <property type="component" value="Chromosome"/>
</dbReference>
<keyword evidence="2" id="KW-1185">Reference proteome</keyword>